<feature type="binding site" evidence="5">
    <location>
        <position position="228"/>
    </location>
    <ligand>
        <name>ATP</name>
        <dbReference type="ChEBI" id="CHEBI:30616"/>
    </ligand>
</feature>
<dbReference type="PROSITE" id="PS00113">
    <property type="entry name" value="ADENYLATE_KINASE"/>
    <property type="match status" value="1"/>
</dbReference>
<sequence>MMKALIFSMCAAGLVFGSLFSDDSSEKAQEKMIIILLGPPGSGKGTQAKKVAGELGIPHISTGDLFRENLKQGTDLGKRVKEFLDSGRLVPDAIVVDMLEDRVSKPDCLKGYVLDGFPRSIPQAEALDRLLASTGSYKVINLQVADQTIIERIEGRESCPSCGAVYNKYSSPSKKGALCEKCGTELVQRSDDKKEVVEERLRQYYSQTEPLIGFYEKKGKLVHIDGREDPQIVFKEIMQAISEKK</sequence>
<keyword evidence="5" id="KW-0479">Metal-binding</keyword>
<keyword evidence="3 5" id="KW-0547">Nucleotide-binding</keyword>
<dbReference type="PANTHER" id="PTHR23359">
    <property type="entry name" value="NUCLEOTIDE KINASE"/>
    <property type="match status" value="1"/>
</dbReference>
<keyword evidence="4 5" id="KW-0418">Kinase</keyword>
<dbReference type="InterPro" id="IPR006259">
    <property type="entry name" value="Adenyl_kin_sub"/>
</dbReference>
<comment type="catalytic activity">
    <reaction evidence="5 7">
        <text>AMP + ATP = 2 ADP</text>
        <dbReference type="Rhea" id="RHEA:12973"/>
        <dbReference type="ChEBI" id="CHEBI:30616"/>
        <dbReference type="ChEBI" id="CHEBI:456215"/>
        <dbReference type="ChEBI" id="CHEBI:456216"/>
        <dbReference type="EC" id="2.7.4.3"/>
    </reaction>
</comment>
<dbReference type="GO" id="GO:0005524">
    <property type="term" value="F:ATP binding"/>
    <property type="evidence" value="ECO:0007669"/>
    <property type="project" value="UniProtKB-UniRule"/>
</dbReference>
<comment type="subcellular location">
    <subcellularLocation>
        <location evidence="5 7">Cytoplasm</location>
    </subcellularLocation>
</comment>
<dbReference type="AlphaFoldDB" id="A0A0H5E511"/>
<dbReference type="InterPro" id="IPR027417">
    <property type="entry name" value="P-loop_NTPase"/>
</dbReference>
<gene>
    <name evidence="5 10" type="primary">adk</name>
    <name evidence="10" type="ORF">ELAC_0984</name>
</gene>
<feature type="binding site" evidence="5">
    <location>
        <position position="159"/>
    </location>
    <ligand>
        <name>Zn(2+)</name>
        <dbReference type="ChEBI" id="CHEBI:29105"/>
        <note>structural</note>
    </ligand>
</feature>
<dbReference type="NCBIfam" id="NF001381">
    <property type="entry name" value="PRK00279.1-3"/>
    <property type="match status" value="1"/>
</dbReference>
<dbReference type="NCBIfam" id="NF011100">
    <property type="entry name" value="PRK14527.1"/>
    <property type="match status" value="1"/>
</dbReference>
<dbReference type="GO" id="GO:0005737">
    <property type="term" value="C:cytoplasm"/>
    <property type="evidence" value="ECO:0007669"/>
    <property type="project" value="UniProtKB-SubCell"/>
</dbReference>
<comment type="pathway">
    <text evidence="5">Purine metabolism; AMP biosynthesis via salvage pathway; AMP from ADP: step 1/1.</text>
</comment>
<evidence type="ECO:0000256" key="8">
    <source>
        <dbReference type="SAM" id="SignalP"/>
    </source>
</evidence>
<dbReference type="GO" id="GO:0008270">
    <property type="term" value="F:zinc ion binding"/>
    <property type="evidence" value="ECO:0007669"/>
    <property type="project" value="UniProtKB-UniRule"/>
</dbReference>
<evidence type="ECO:0000256" key="5">
    <source>
        <dbReference type="HAMAP-Rule" id="MF_00235"/>
    </source>
</evidence>
<feature type="binding site" evidence="5">
    <location>
        <begin position="41"/>
        <end position="46"/>
    </location>
    <ligand>
        <name>ATP</name>
        <dbReference type="ChEBI" id="CHEBI:30616"/>
    </ligand>
</feature>
<evidence type="ECO:0000256" key="2">
    <source>
        <dbReference type="ARBA" id="ARBA00022727"/>
    </source>
</evidence>
<keyword evidence="11" id="KW-1185">Reference proteome</keyword>
<dbReference type="HAMAP" id="MF_00235">
    <property type="entry name" value="Adenylate_kinase_Adk"/>
    <property type="match status" value="1"/>
</dbReference>
<dbReference type="FunFam" id="3.40.50.300:FF:000106">
    <property type="entry name" value="Adenylate kinase mitochondrial"/>
    <property type="match status" value="1"/>
</dbReference>
<accession>A0A0H5E511</accession>
<feature type="region of interest" description="LID" evidence="5">
    <location>
        <begin position="155"/>
        <end position="192"/>
    </location>
</feature>
<feature type="signal peptide" evidence="8">
    <location>
        <begin position="1"/>
        <end position="21"/>
    </location>
</feature>
<feature type="binding site" evidence="5">
    <location>
        <position position="182"/>
    </location>
    <ligand>
        <name>Zn(2+)</name>
        <dbReference type="ChEBI" id="CHEBI:29105"/>
        <note>structural</note>
    </ligand>
</feature>
<dbReference type="Pfam" id="PF05191">
    <property type="entry name" value="ADK_lid"/>
    <property type="match status" value="1"/>
</dbReference>
<evidence type="ECO:0000259" key="9">
    <source>
        <dbReference type="Pfam" id="PF05191"/>
    </source>
</evidence>
<feature type="binding site" evidence="5">
    <location>
        <begin position="88"/>
        <end position="90"/>
    </location>
    <ligand>
        <name>AMP</name>
        <dbReference type="ChEBI" id="CHEBI:456215"/>
    </ligand>
</feature>
<dbReference type="Proteomes" id="UP000220251">
    <property type="component" value="Unassembled WGS sequence"/>
</dbReference>
<dbReference type="PRINTS" id="PR00094">
    <property type="entry name" value="ADENYLTKNASE"/>
</dbReference>
<evidence type="ECO:0000256" key="7">
    <source>
        <dbReference type="RuleBase" id="RU003331"/>
    </source>
</evidence>
<feature type="binding site" evidence="5">
    <location>
        <position position="123"/>
    </location>
    <ligand>
        <name>AMP</name>
        <dbReference type="ChEBI" id="CHEBI:456215"/>
    </ligand>
</feature>
<feature type="binding site" evidence="5">
    <location>
        <position position="189"/>
    </location>
    <ligand>
        <name>AMP</name>
        <dbReference type="ChEBI" id="CHEBI:456215"/>
    </ligand>
</feature>
<feature type="binding site" evidence="5">
    <location>
        <position position="156"/>
    </location>
    <ligand>
        <name>ATP</name>
        <dbReference type="ChEBI" id="CHEBI:30616"/>
    </ligand>
</feature>
<feature type="domain" description="Adenylate kinase active site lid" evidence="9">
    <location>
        <begin position="156"/>
        <end position="191"/>
    </location>
</feature>
<evidence type="ECO:0000256" key="1">
    <source>
        <dbReference type="ARBA" id="ARBA00022679"/>
    </source>
</evidence>
<feature type="binding site" evidence="5">
    <location>
        <position position="179"/>
    </location>
    <ligand>
        <name>Zn(2+)</name>
        <dbReference type="ChEBI" id="CHEBI:29105"/>
        <note>structural</note>
    </ligand>
</feature>
<dbReference type="GO" id="GO:0004017">
    <property type="term" value="F:AMP kinase activity"/>
    <property type="evidence" value="ECO:0007669"/>
    <property type="project" value="UniProtKB-UniRule"/>
</dbReference>
<keyword evidence="8" id="KW-0732">Signal</keyword>
<evidence type="ECO:0000313" key="10">
    <source>
        <dbReference type="EMBL" id="CRX38330.1"/>
    </source>
</evidence>
<feature type="binding site" evidence="5">
    <location>
        <begin position="165"/>
        <end position="166"/>
    </location>
    <ligand>
        <name>ATP</name>
        <dbReference type="ChEBI" id="CHEBI:30616"/>
    </ligand>
</feature>
<dbReference type="InterPro" id="IPR033690">
    <property type="entry name" value="Adenylat_kinase_CS"/>
</dbReference>
<feature type="binding site" evidence="5">
    <location>
        <begin position="116"/>
        <end position="119"/>
    </location>
    <ligand>
        <name>AMP</name>
        <dbReference type="ChEBI" id="CHEBI:456215"/>
    </ligand>
</feature>
<comment type="similarity">
    <text evidence="5 6">Belongs to the adenylate kinase family.</text>
</comment>
<dbReference type="SUPFAM" id="SSF52540">
    <property type="entry name" value="P-loop containing nucleoside triphosphate hydrolases"/>
    <property type="match status" value="1"/>
</dbReference>
<reference evidence="11" key="1">
    <citation type="submission" date="2015-06" db="EMBL/GenBank/DDBJ databases">
        <authorList>
            <person name="Bertelli C."/>
        </authorList>
    </citation>
    <scope>NUCLEOTIDE SEQUENCE [LARGE SCALE GENOMIC DNA]</scope>
    <source>
        <strain evidence="11">CRIB-30</strain>
    </source>
</reference>
<dbReference type="EC" id="2.7.4.3" evidence="5 7"/>
<dbReference type="NCBIfam" id="NF001380">
    <property type="entry name" value="PRK00279.1-2"/>
    <property type="match status" value="1"/>
</dbReference>
<feature type="region of interest" description="NMP" evidence="5">
    <location>
        <begin position="61"/>
        <end position="90"/>
    </location>
</feature>
<comment type="subunit">
    <text evidence="5 7">Monomer.</text>
</comment>
<comment type="function">
    <text evidence="5">Catalyzes the reversible transfer of the terminal phosphate group between ATP and AMP. Plays an important role in cellular energy homeostasis and in adenine nucleotide metabolism.</text>
</comment>
<proteinExistence type="inferred from homology"/>
<feature type="binding site" evidence="5">
    <location>
        <position position="62"/>
    </location>
    <ligand>
        <name>AMP</name>
        <dbReference type="ChEBI" id="CHEBI:456215"/>
    </ligand>
</feature>
<dbReference type="NCBIfam" id="TIGR01351">
    <property type="entry name" value="adk"/>
    <property type="match status" value="1"/>
</dbReference>
<name>A0A0H5E511_9BACT</name>
<dbReference type="InterPro" id="IPR000850">
    <property type="entry name" value="Adenylat/UMP-CMP_kin"/>
</dbReference>
<dbReference type="UniPathway" id="UPA00588">
    <property type="reaction ID" value="UER00649"/>
</dbReference>
<keyword evidence="5" id="KW-0862">Zinc</keyword>
<evidence type="ECO:0000256" key="4">
    <source>
        <dbReference type="ARBA" id="ARBA00022777"/>
    </source>
</evidence>
<keyword evidence="1 5" id="KW-0808">Transferase</keyword>
<keyword evidence="2 5" id="KW-0545">Nucleotide biosynthesis</keyword>
<feature type="binding site" evidence="5">
    <location>
        <position position="200"/>
    </location>
    <ligand>
        <name>AMP</name>
        <dbReference type="ChEBI" id="CHEBI:456215"/>
    </ligand>
</feature>
<protein>
    <recommendedName>
        <fullName evidence="5 7">Adenylate kinase</fullName>
        <shortName evidence="5">AK</shortName>
        <ecNumber evidence="5 7">2.7.4.3</ecNumber>
    </recommendedName>
    <alternativeName>
        <fullName evidence="5">ATP-AMP transphosphorylase</fullName>
    </alternativeName>
    <alternativeName>
        <fullName evidence="5">ATP:AMP phosphotransferase</fullName>
    </alternativeName>
    <alternativeName>
        <fullName evidence="5">Adenylate monophosphate kinase</fullName>
    </alternativeName>
</protein>
<dbReference type="GO" id="GO:0044209">
    <property type="term" value="P:AMP salvage"/>
    <property type="evidence" value="ECO:0007669"/>
    <property type="project" value="UniProtKB-UniRule"/>
</dbReference>
<evidence type="ECO:0000256" key="3">
    <source>
        <dbReference type="ARBA" id="ARBA00022741"/>
    </source>
</evidence>
<dbReference type="InterPro" id="IPR007862">
    <property type="entry name" value="Adenylate_kinase_lid-dom"/>
</dbReference>
<dbReference type="Gene3D" id="3.40.50.300">
    <property type="entry name" value="P-loop containing nucleotide triphosphate hydrolases"/>
    <property type="match status" value="1"/>
</dbReference>
<organism evidence="10 11">
    <name type="scientific">Estrella lausannensis</name>
    <dbReference type="NCBI Taxonomy" id="483423"/>
    <lineage>
        <taxon>Bacteria</taxon>
        <taxon>Pseudomonadati</taxon>
        <taxon>Chlamydiota</taxon>
        <taxon>Chlamydiia</taxon>
        <taxon>Parachlamydiales</taxon>
        <taxon>Candidatus Criblamydiaceae</taxon>
        <taxon>Estrella</taxon>
    </lineage>
</organism>
<dbReference type="Pfam" id="PF00406">
    <property type="entry name" value="ADK"/>
    <property type="match status" value="1"/>
</dbReference>
<evidence type="ECO:0000313" key="11">
    <source>
        <dbReference type="Proteomes" id="UP000220251"/>
    </source>
</evidence>
<comment type="domain">
    <text evidence="5">Consists of three domains, a large central CORE domain and two small peripheral domains, NMPbind and LID, which undergo movements during catalysis. The LID domain closes over the site of phosphoryl transfer upon ATP binding. Assembling and dissambling the active center during each catalytic cycle provides an effective means to prevent ATP hydrolysis. Some bacteria have evolved a zinc-coordinating structure that stabilizes the LID domain.</text>
</comment>
<feature type="chain" id="PRO_5005217985" description="Adenylate kinase" evidence="8">
    <location>
        <begin position="22"/>
        <end position="245"/>
    </location>
</feature>
<dbReference type="EMBL" id="CWGJ01000011">
    <property type="protein sequence ID" value="CRX38330.1"/>
    <property type="molecule type" value="Genomic_DNA"/>
</dbReference>
<keyword evidence="5 7" id="KW-0067">ATP-binding</keyword>
<feature type="binding site" evidence="5">
    <location>
        <position position="67"/>
    </location>
    <ligand>
        <name>AMP</name>
        <dbReference type="ChEBI" id="CHEBI:456215"/>
    </ligand>
</feature>
<feature type="binding site" evidence="5">
    <location>
        <position position="162"/>
    </location>
    <ligand>
        <name>Zn(2+)</name>
        <dbReference type="ChEBI" id="CHEBI:29105"/>
        <note>structural</note>
    </ligand>
</feature>
<dbReference type="CDD" id="cd01428">
    <property type="entry name" value="ADK"/>
    <property type="match status" value="1"/>
</dbReference>
<keyword evidence="5" id="KW-0963">Cytoplasm</keyword>
<evidence type="ECO:0000256" key="6">
    <source>
        <dbReference type="RuleBase" id="RU003330"/>
    </source>
</evidence>